<keyword evidence="2" id="KW-1185">Reference proteome</keyword>
<reference evidence="1 2" key="1">
    <citation type="submission" date="2020-01" db="EMBL/GenBank/DDBJ databases">
        <title>Identification and distribution of gene clusters putatively required for synthesis of sphingolipid metabolism inhibitors in phylogenetically diverse species of the filamentous fungus Fusarium.</title>
        <authorList>
            <person name="Kim H.-S."/>
            <person name="Busman M."/>
            <person name="Brown D.W."/>
            <person name="Divon H."/>
            <person name="Uhlig S."/>
            <person name="Proctor R.H."/>
        </authorList>
    </citation>
    <scope>NUCLEOTIDE SEQUENCE [LARGE SCALE GENOMIC DNA]</scope>
    <source>
        <strain evidence="1 2">NRRL 20459</strain>
    </source>
</reference>
<dbReference type="EMBL" id="JAADYS010000549">
    <property type="protein sequence ID" value="KAF4468869.1"/>
    <property type="molecule type" value="Genomic_DNA"/>
</dbReference>
<name>A0A8H4PAZ0_9HYPO</name>
<dbReference type="OrthoDB" id="5153231at2759"/>
<sequence length="525" mass="59076">MEYRRRCQLCGFAFNEGDLTGSHRGCRKLVTTAVAESVGKVFAHGFEPTSDDERRKAAWARSSLVDDLSRSFSRAQLESVVVLSRTSEVLRGVAEHLLPEFSVLSTEALLSPRADVILSLTGPVWARCVQFQGVQYVSGLGRKASDLGEGAFELFMPARNALANVVYIAENHLGVVKIVFADSSTWLEVGQVAGIWWKAIYIPCGNCPVVAQTDGIKLRALLPQQSCENCLEIEEQHDSFNGTAFPIPIHPQRLRWVRGPGPIPQHSNAAWVFTPLDKGELIAEIWWATEVLGTDTALGFRTTKGREVFMGYPARLEHEEWTWRLVDQPKREEHQIFYESSSLDNVKTLAFESPEATMDGVNNFDPVRAINRLPDFLYCQDDFFYTSASLNRVVQITACRTPDTSAITGMILQYDNGHKESLGEVRLDCLGTPVQVGGEGREKMWLRFQYDPSGIVDEHPRLVEMQFFPLGAVSDTETVAWYTCLELSWEGQLEWWWNPQQCQVFYGDKGSLEPRDADPWLEAAR</sequence>
<evidence type="ECO:0000313" key="1">
    <source>
        <dbReference type="EMBL" id="KAF4468869.1"/>
    </source>
</evidence>
<proteinExistence type="predicted"/>
<dbReference type="AlphaFoldDB" id="A0A8H4PAZ0"/>
<dbReference type="Proteomes" id="UP000554235">
    <property type="component" value="Unassembled WGS sequence"/>
</dbReference>
<comment type="caution">
    <text evidence="1">The sequence shown here is derived from an EMBL/GenBank/DDBJ whole genome shotgun (WGS) entry which is preliminary data.</text>
</comment>
<organism evidence="1 2">
    <name type="scientific">Fusarium albosuccineum</name>
    <dbReference type="NCBI Taxonomy" id="1237068"/>
    <lineage>
        <taxon>Eukaryota</taxon>
        <taxon>Fungi</taxon>
        <taxon>Dikarya</taxon>
        <taxon>Ascomycota</taxon>
        <taxon>Pezizomycotina</taxon>
        <taxon>Sordariomycetes</taxon>
        <taxon>Hypocreomycetidae</taxon>
        <taxon>Hypocreales</taxon>
        <taxon>Nectriaceae</taxon>
        <taxon>Fusarium</taxon>
        <taxon>Fusarium decemcellulare species complex</taxon>
    </lineage>
</organism>
<accession>A0A8H4PAZ0</accession>
<protein>
    <submittedName>
        <fullName evidence="1">Uncharacterized protein</fullName>
    </submittedName>
</protein>
<gene>
    <name evidence="1" type="ORF">FALBO_4239</name>
</gene>
<evidence type="ECO:0000313" key="2">
    <source>
        <dbReference type="Proteomes" id="UP000554235"/>
    </source>
</evidence>